<sequence length="309" mass="33501">MTDDLTTELDRLRPLVGVKHSSLVWQLADRGPAIVPQLQRIRREGPGRVRATALEILVNIVGEAGLHPADLAAAERLVRIKAGSEHFLNVSLCWDAWISVRGGDQQAIMDSLGLTPVRPATFDLATTVVSDHLDDPGGLVFVTPEMNGWTVVAGAWCSPDVTTGGPERGEQVRLRVEKLSREHGEAHAFAITEYGDDSTWLIAEHGRTVRRYSDPSPGLSLGTPLPIERRLLDALGVSLNPEDMHDNEELDEFLAEFVGRCTARTVAAELSIDIVGGLNRDESVITGTGMLARIPGSTATSIPPGRYRI</sequence>
<evidence type="ECO:0000313" key="1">
    <source>
        <dbReference type="EMBL" id="MCO8269036.1"/>
    </source>
</evidence>
<name>A0ABT1DGX3_9ACTN</name>
<dbReference type="RefSeq" id="WP_253235180.1">
    <property type="nucleotide sequence ID" value="NZ_JAMYJR010000001.1"/>
</dbReference>
<comment type="caution">
    <text evidence="1">The sequence shown here is derived from an EMBL/GenBank/DDBJ whole genome shotgun (WGS) entry which is preliminary data.</text>
</comment>
<reference evidence="1 2" key="1">
    <citation type="submission" date="2022-06" db="EMBL/GenBank/DDBJ databases">
        <title>New Species of the Genus Actinoplanes, ActinopZanes ferrugineus.</title>
        <authorList>
            <person name="Ding P."/>
        </authorList>
    </citation>
    <scope>NUCLEOTIDE SEQUENCE [LARGE SCALE GENOMIC DNA]</scope>
    <source>
        <strain evidence="1 2">TRM88003</strain>
    </source>
</reference>
<protein>
    <submittedName>
        <fullName evidence="1">Uncharacterized protein</fullName>
    </submittedName>
</protein>
<gene>
    <name evidence="1" type="ORF">M1L60_00365</name>
</gene>
<dbReference type="EMBL" id="JAMYJR010000001">
    <property type="protein sequence ID" value="MCO8269036.1"/>
    <property type="molecule type" value="Genomic_DNA"/>
</dbReference>
<proteinExistence type="predicted"/>
<accession>A0ABT1DGX3</accession>
<dbReference type="Proteomes" id="UP001523369">
    <property type="component" value="Unassembled WGS sequence"/>
</dbReference>
<organism evidence="1 2">
    <name type="scientific">Paractinoplanes aksuensis</name>
    <dbReference type="NCBI Taxonomy" id="2939490"/>
    <lineage>
        <taxon>Bacteria</taxon>
        <taxon>Bacillati</taxon>
        <taxon>Actinomycetota</taxon>
        <taxon>Actinomycetes</taxon>
        <taxon>Micromonosporales</taxon>
        <taxon>Micromonosporaceae</taxon>
        <taxon>Paractinoplanes</taxon>
    </lineage>
</organism>
<keyword evidence="2" id="KW-1185">Reference proteome</keyword>
<evidence type="ECO:0000313" key="2">
    <source>
        <dbReference type="Proteomes" id="UP001523369"/>
    </source>
</evidence>